<accession>A0A250FPS9</accession>
<dbReference type="GeneID" id="84807262"/>
<evidence type="ECO:0000259" key="1">
    <source>
        <dbReference type="Pfam" id="PF00534"/>
    </source>
</evidence>
<dbReference type="Pfam" id="PF13439">
    <property type="entry name" value="Glyco_transf_4"/>
    <property type="match status" value="1"/>
</dbReference>
<dbReference type="PANTHER" id="PTHR45947:SF3">
    <property type="entry name" value="SULFOQUINOVOSYL TRANSFERASE SQD2"/>
    <property type="match status" value="1"/>
</dbReference>
<evidence type="ECO:0000259" key="2">
    <source>
        <dbReference type="Pfam" id="PF13439"/>
    </source>
</evidence>
<dbReference type="OrthoDB" id="7560678at2"/>
<dbReference type="InterPro" id="IPR001296">
    <property type="entry name" value="Glyco_trans_1"/>
</dbReference>
<dbReference type="InterPro" id="IPR050194">
    <property type="entry name" value="Glycosyltransferase_grp1"/>
</dbReference>
<dbReference type="EMBL" id="CP022386">
    <property type="protein sequence ID" value="ATA85967.1"/>
    <property type="molecule type" value="Genomic_DNA"/>
</dbReference>
<dbReference type="InterPro" id="IPR028098">
    <property type="entry name" value="Glyco_trans_4-like_N"/>
</dbReference>
<dbReference type="GO" id="GO:0016757">
    <property type="term" value="F:glycosyltransferase activity"/>
    <property type="evidence" value="ECO:0007669"/>
    <property type="project" value="InterPro"/>
</dbReference>
<dbReference type="AlphaFoldDB" id="A0A250FPS9"/>
<name>A0A250FPS9_9FLAO</name>
<evidence type="ECO:0000313" key="4">
    <source>
        <dbReference type="Proteomes" id="UP000217250"/>
    </source>
</evidence>
<dbReference type="Gene3D" id="3.40.50.2000">
    <property type="entry name" value="Glycogen Phosphorylase B"/>
    <property type="match status" value="2"/>
</dbReference>
<dbReference type="KEGG" id="cgh:CGC50_01620"/>
<dbReference type="PANTHER" id="PTHR45947">
    <property type="entry name" value="SULFOQUINOVOSYL TRANSFERASE SQD2"/>
    <property type="match status" value="1"/>
</dbReference>
<protein>
    <submittedName>
        <fullName evidence="3">Glycosyl transferase family 1</fullName>
    </submittedName>
</protein>
<dbReference type="RefSeq" id="WP_095909419.1">
    <property type="nucleotide sequence ID" value="NZ_CAUVLU010000006.1"/>
</dbReference>
<feature type="domain" description="Glycosyltransferase subfamily 4-like N-terminal" evidence="2">
    <location>
        <begin position="75"/>
        <end position="168"/>
    </location>
</feature>
<gene>
    <name evidence="3" type="ORF">CGC50_01620</name>
</gene>
<evidence type="ECO:0000313" key="3">
    <source>
        <dbReference type="EMBL" id="ATA85967.1"/>
    </source>
</evidence>
<dbReference type="Pfam" id="PF00534">
    <property type="entry name" value="Glycos_transf_1"/>
    <property type="match status" value="1"/>
</dbReference>
<feature type="domain" description="Glycosyl transferase family 1" evidence="1">
    <location>
        <begin position="183"/>
        <end position="308"/>
    </location>
</feature>
<keyword evidence="3" id="KW-0808">Transferase</keyword>
<dbReference type="Proteomes" id="UP000217250">
    <property type="component" value="Chromosome"/>
</dbReference>
<sequence length="349" mass="40526">MKKIGFFVPEIKNCGPVNVVFNIISFLNKNVFDIQLIAIRKNNIGYEKNIQKQCSLGIIYMENYPDKNIFFNHLNDLDIIHSHGYFPDKYIKFINNNIVKITTIHCLFFNDYIKEYGFFKGLVGAIMHLYFLKNNHFSKIVGCSKSIEEYLTKFIQKEKLSNINNGVNQNIFKPLSIEDRILVRKELGFKIDESIFIFAGRFIKRKNVSKLIEIFNTQNFDNSKLLLLGEGEEEDICKEKAKNNPNILFLGFNNTPEKYYQLADFVVSVSSAEGYPMSILEAVSCGCYAYLSDIPSHREFLKNNPSCGDFIENISNYKSLEKNHSNKSYYNLSAQKMSKEYTKIYIEEL</sequence>
<reference evidence="4" key="1">
    <citation type="submission" date="2017-06" db="EMBL/GenBank/DDBJ databases">
        <title>Capnocytophaga spp. assemblies.</title>
        <authorList>
            <person name="Gulvik C.A."/>
        </authorList>
    </citation>
    <scope>NUCLEOTIDE SEQUENCE [LARGE SCALE GENOMIC DNA]</scope>
    <source>
        <strain evidence="4">H1496</strain>
    </source>
</reference>
<organism evidence="3 4">
    <name type="scientific">Capnocytophaga gingivalis</name>
    <dbReference type="NCBI Taxonomy" id="1017"/>
    <lineage>
        <taxon>Bacteria</taxon>
        <taxon>Pseudomonadati</taxon>
        <taxon>Bacteroidota</taxon>
        <taxon>Flavobacteriia</taxon>
        <taxon>Flavobacteriales</taxon>
        <taxon>Flavobacteriaceae</taxon>
        <taxon>Capnocytophaga</taxon>
    </lineage>
</organism>
<dbReference type="SUPFAM" id="SSF53756">
    <property type="entry name" value="UDP-Glycosyltransferase/glycogen phosphorylase"/>
    <property type="match status" value="1"/>
</dbReference>
<proteinExistence type="predicted"/>